<evidence type="ECO:0000259" key="7">
    <source>
        <dbReference type="PROSITE" id="PS50850"/>
    </source>
</evidence>
<gene>
    <name evidence="8" type="ORF">VN97_g12944</name>
</gene>
<dbReference type="EMBL" id="LACB01001252">
    <property type="protein sequence ID" value="KAJ9480607.1"/>
    <property type="molecule type" value="Genomic_DNA"/>
</dbReference>
<evidence type="ECO:0000256" key="1">
    <source>
        <dbReference type="ARBA" id="ARBA00004141"/>
    </source>
</evidence>
<evidence type="ECO:0000256" key="3">
    <source>
        <dbReference type="ARBA" id="ARBA00022989"/>
    </source>
</evidence>
<dbReference type="SUPFAM" id="SSF103473">
    <property type="entry name" value="MFS general substrate transporter"/>
    <property type="match status" value="1"/>
</dbReference>
<feature type="transmembrane region" description="Helical" evidence="6">
    <location>
        <begin position="113"/>
        <end position="135"/>
    </location>
</feature>
<dbReference type="InterPro" id="IPR036259">
    <property type="entry name" value="MFS_trans_sf"/>
</dbReference>
<organism evidence="8 9">
    <name type="scientific">Penicillium thymicola</name>
    <dbReference type="NCBI Taxonomy" id="293382"/>
    <lineage>
        <taxon>Eukaryota</taxon>
        <taxon>Fungi</taxon>
        <taxon>Dikarya</taxon>
        <taxon>Ascomycota</taxon>
        <taxon>Pezizomycotina</taxon>
        <taxon>Eurotiomycetes</taxon>
        <taxon>Eurotiomycetidae</taxon>
        <taxon>Eurotiales</taxon>
        <taxon>Aspergillaceae</taxon>
        <taxon>Penicillium</taxon>
    </lineage>
</organism>
<feature type="transmembrane region" description="Helical" evidence="6">
    <location>
        <begin position="308"/>
        <end position="329"/>
    </location>
</feature>
<keyword evidence="2 6" id="KW-0812">Transmembrane</keyword>
<feature type="transmembrane region" description="Helical" evidence="6">
    <location>
        <begin position="363"/>
        <end position="388"/>
    </location>
</feature>
<dbReference type="InterPro" id="IPR005828">
    <property type="entry name" value="MFS_sugar_transport-like"/>
</dbReference>
<dbReference type="AlphaFoldDB" id="A0AAI9T4Q0"/>
<sequence length="482" mass="52361">MAAAESGTPSNPPQDETKNASTVVSGDVEKVANSYRPSRWQSNITIISCYIANFSDGFQNTLANPTNVIFKQVLGADEFSSEMKTRMSNSVIVGAILGVVVFGYTSDMFSRRAGLLFTSSLVAIGTLMAVLALQVHPSSNMLWYFVVVRGIAGFGVGGEYPPSAAAGIEESDWIMRKYRGPMFVSFTTLMATTAGPILMIIYLITLIATDNNLVIAFHAIYSIATLLPVSIIVLRLFMVDSSLFHHSNFKQQPKSWCLCLLLARRYWWRLLTTSLAFFLYDFINFPNSIMSSTIISSLVIDHNVRTTAIWQVILAVLPVPGVVLGAWLTNAIGRRWTGILGFAGYVVLGFVIGGTYSKLSQNIAAFVVLYGLLQAFGHMGPGATIGLISSESFPTAMRSMGYGVATAFGRTGAAVGTQCFTPLQDRAGNSSTFYLAGGVAILGMMVYYLLPESGDLDLEKEDKELNEFLKQHGFTTDAKEPL</sequence>
<keyword evidence="9" id="KW-1185">Reference proteome</keyword>
<evidence type="ECO:0000313" key="9">
    <source>
        <dbReference type="Proteomes" id="UP001227192"/>
    </source>
</evidence>
<evidence type="ECO:0000256" key="5">
    <source>
        <dbReference type="SAM" id="MobiDB-lite"/>
    </source>
</evidence>
<dbReference type="Pfam" id="PF00083">
    <property type="entry name" value="Sugar_tr"/>
    <property type="match status" value="2"/>
</dbReference>
<evidence type="ECO:0000256" key="2">
    <source>
        <dbReference type="ARBA" id="ARBA00022692"/>
    </source>
</evidence>
<protein>
    <recommendedName>
        <fullName evidence="7">Major facilitator superfamily (MFS) profile domain-containing protein</fullName>
    </recommendedName>
</protein>
<feature type="region of interest" description="Disordered" evidence="5">
    <location>
        <begin position="1"/>
        <end position="23"/>
    </location>
</feature>
<dbReference type="Proteomes" id="UP001227192">
    <property type="component" value="Unassembled WGS sequence"/>
</dbReference>
<keyword evidence="3 6" id="KW-1133">Transmembrane helix</keyword>
<dbReference type="PROSITE" id="PS50850">
    <property type="entry name" value="MFS"/>
    <property type="match status" value="1"/>
</dbReference>
<reference evidence="8" key="1">
    <citation type="submission" date="2015-06" db="EMBL/GenBank/DDBJ databases">
        <authorList>
            <person name="Nguyen H."/>
        </authorList>
    </citation>
    <scope>NUCLEOTIDE SEQUENCE</scope>
    <source>
        <strain evidence="8">DAOM 180753</strain>
    </source>
</reference>
<dbReference type="InterPro" id="IPR020846">
    <property type="entry name" value="MFS_dom"/>
</dbReference>
<feature type="domain" description="Major facilitator superfamily (MFS) profile" evidence="7">
    <location>
        <begin position="45"/>
        <end position="455"/>
    </location>
</feature>
<dbReference type="GO" id="GO:0046943">
    <property type="term" value="F:carboxylic acid transmembrane transporter activity"/>
    <property type="evidence" value="ECO:0007669"/>
    <property type="project" value="TreeGrafter"/>
</dbReference>
<feature type="transmembrane region" description="Helical" evidence="6">
    <location>
        <begin position="87"/>
        <end position="106"/>
    </location>
</feature>
<accession>A0AAI9T4Q0</accession>
<comment type="caution">
    <text evidence="8">The sequence shown here is derived from an EMBL/GenBank/DDBJ whole genome shotgun (WGS) entry which is preliminary data.</text>
</comment>
<evidence type="ECO:0000256" key="4">
    <source>
        <dbReference type="ARBA" id="ARBA00023136"/>
    </source>
</evidence>
<proteinExistence type="predicted"/>
<name>A0AAI9T4Q0_PENTH</name>
<feature type="transmembrane region" description="Helical" evidence="6">
    <location>
        <begin position="336"/>
        <end position="357"/>
    </location>
</feature>
<feature type="transmembrane region" description="Helical" evidence="6">
    <location>
        <begin position="182"/>
        <end position="207"/>
    </location>
</feature>
<dbReference type="PANTHER" id="PTHR23508:SF10">
    <property type="entry name" value="CARBOXYLIC ACID TRANSPORTER PROTEIN HOMOLOG"/>
    <property type="match status" value="1"/>
</dbReference>
<dbReference type="PANTHER" id="PTHR23508">
    <property type="entry name" value="CARBOXYLIC ACID TRANSPORTER PROTEIN HOMOLOG"/>
    <property type="match status" value="1"/>
</dbReference>
<evidence type="ECO:0000256" key="6">
    <source>
        <dbReference type="SAM" id="Phobius"/>
    </source>
</evidence>
<comment type="subcellular location">
    <subcellularLocation>
        <location evidence="1">Membrane</location>
        <topology evidence="1">Multi-pass membrane protein</topology>
    </subcellularLocation>
</comment>
<dbReference type="Gene3D" id="1.20.1250.20">
    <property type="entry name" value="MFS general substrate transporter like domains"/>
    <property type="match status" value="1"/>
</dbReference>
<evidence type="ECO:0000313" key="8">
    <source>
        <dbReference type="EMBL" id="KAJ9480607.1"/>
    </source>
</evidence>
<feature type="transmembrane region" description="Helical" evidence="6">
    <location>
        <begin position="432"/>
        <end position="450"/>
    </location>
</feature>
<feature type="transmembrane region" description="Helical" evidence="6">
    <location>
        <begin position="213"/>
        <end position="237"/>
    </location>
</feature>
<keyword evidence="4 6" id="KW-0472">Membrane</keyword>
<dbReference type="GO" id="GO:0005886">
    <property type="term" value="C:plasma membrane"/>
    <property type="evidence" value="ECO:0007669"/>
    <property type="project" value="TreeGrafter"/>
</dbReference>
<reference evidence="8" key="2">
    <citation type="journal article" date="2016" name="Fungal Biol.">
        <title>Ochratoxin A production by Penicillium thymicola.</title>
        <authorList>
            <person name="Nguyen H.D.T."/>
            <person name="McMullin D.R."/>
            <person name="Ponomareva E."/>
            <person name="Riley R."/>
            <person name="Pomraning K.R."/>
            <person name="Baker S.E."/>
            <person name="Seifert K.A."/>
        </authorList>
    </citation>
    <scope>NUCLEOTIDE SEQUENCE</scope>
    <source>
        <strain evidence="8">DAOM 180753</strain>
    </source>
</reference>